<dbReference type="EMBL" id="ML978078">
    <property type="protein sequence ID" value="KAF2009721.1"/>
    <property type="molecule type" value="Genomic_DNA"/>
</dbReference>
<accession>A0A6A5X9U4</accession>
<dbReference type="RefSeq" id="XP_033378060.1">
    <property type="nucleotide sequence ID" value="XM_033531383.1"/>
</dbReference>
<feature type="signal peptide" evidence="2">
    <location>
        <begin position="1"/>
        <end position="20"/>
    </location>
</feature>
<dbReference type="PANTHER" id="PTHR30006">
    <property type="entry name" value="THIAMINE-BINDING PERIPLASMIC PROTEIN-RELATED"/>
    <property type="match status" value="1"/>
</dbReference>
<dbReference type="PANTHER" id="PTHR30006:SF2">
    <property type="entry name" value="ABC TRANSPORTER SUBSTRATE-BINDING PROTEIN"/>
    <property type="match status" value="1"/>
</dbReference>
<keyword evidence="1 2" id="KW-0732">Signal</keyword>
<name>A0A6A5X9U4_9PLEO</name>
<gene>
    <name evidence="3" type="ORF">BU24DRAFT_455647</name>
</gene>
<dbReference type="GeneID" id="54288780"/>
<dbReference type="Gene3D" id="3.40.190.10">
    <property type="entry name" value="Periplasmic binding protein-like II"/>
    <property type="match status" value="2"/>
</dbReference>
<evidence type="ECO:0000256" key="2">
    <source>
        <dbReference type="SAM" id="SignalP"/>
    </source>
</evidence>
<organism evidence="3 4">
    <name type="scientific">Aaosphaeria arxii CBS 175.79</name>
    <dbReference type="NCBI Taxonomy" id="1450172"/>
    <lineage>
        <taxon>Eukaryota</taxon>
        <taxon>Fungi</taxon>
        <taxon>Dikarya</taxon>
        <taxon>Ascomycota</taxon>
        <taxon>Pezizomycotina</taxon>
        <taxon>Dothideomycetes</taxon>
        <taxon>Pleosporomycetidae</taxon>
        <taxon>Pleosporales</taxon>
        <taxon>Pleosporales incertae sedis</taxon>
        <taxon>Aaosphaeria</taxon>
    </lineage>
</organism>
<dbReference type="SUPFAM" id="SSF53850">
    <property type="entry name" value="Periplasmic binding protein-like II"/>
    <property type="match status" value="1"/>
</dbReference>
<dbReference type="AlphaFoldDB" id="A0A6A5X9U4"/>
<proteinExistence type="predicted"/>
<evidence type="ECO:0000313" key="3">
    <source>
        <dbReference type="EMBL" id="KAF2009721.1"/>
    </source>
</evidence>
<feature type="chain" id="PRO_5025647065" evidence="2">
    <location>
        <begin position="21"/>
        <end position="352"/>
    </location>
</feature>
<dbReference type="OrthoDB" id="124329at2759"/>
<dbReference type="Proteomes" id="UP000799778">
    <property type="component" value="Unassembled WGS sequence"/>
</dbReference>
<keyword evidence="4" id="KW-1185">Reference proteome</keyword>
<reference evidence="3" key="1">
    <citation type="journal article" date="2020" name="Stud. Mycol.">
        <title>101 Dothideomycetes genomes: a test case for predicting lifestyles and emergence of pathogens.</title>
        <authorList>
            <person name="Haridas S."/>
            <person name="Albert R."/>
            <person name="Binder M."/>
            <person name="Bloem J."/>
            <person name="Labutti K."/>
            <person name="Salamov A."/>
            <person name="Andreopoulos B."/>
            <person name="Baker S."/>
            <person name="Barry K."/>
            <person name="Bills G."/>
            <person name="Bluhm B."/>
            <person name="Cannon C."/>
            <person name="Castanera R."/>
            <person name="Culley D."/>
            <person name="Daum C."/>
            <person name="Ezra D."/>
            <person name="Gonzalez J."/>
            <person name="Henrissat B."/>
            <person name="Kuo A."/>
            <person name="Liang C."/>
            <person name="Lipzen A."/>
            <person name="Lutzoni F."/>
            <person name="Magnuson J."/>
            <person name="Mondo S."/>
            <person name="Nolan M."/>
            <person name="Ohm R."/>
            <person name="Pangilinan J."/>
            <person name="Park H.-J."/>
            <person name="Ramirez L."/>
            <person name="Alfaro M."/>
            <person name="Sun H."/>
            <person name="Tritt A."/>
            <person name="Yoshinaga Y."/>
            <person name="Zwiers L.-H."/>
            <person name="Turgeon B."/>
            <person name="Goodwin S."/>
            <person name="Spatafora J."/>
            <person name="Crous P."/>
            <person name="Grigoriev I."/>
        </authorList>
    </citation>
    <scope>NUCLEOTIDE SEQUENCE</scope>
    <source>
        <strain evidence="3">CBS 175.79</strain>
    </source>
</reference>
<protein>
    <submittedName>
        <fullName evidence="3">Periplasmic binding protein-like II</fullName>
    </submittedName>
</protein>
<sequence length="352" mass="39529">MGYSLLLSLLVLAKATATLAADTVTENRSIDDIHKAALAEGGVVTCWHGGDEKNRQDALKEAFEKRFPGMTLNLTVDLSKYHEVLIDDQLTNDNVFVDSAILQTVHDYARWKDEGALLNYAPNDFDKVHEAFKDADGAYYGIGVFGWRIAYNNKKWTGDPIQDFEDFLNPELKGRIVSTYPNDDDAVLFAYDLIMQKYGKEWLDKLIQQDVRWVRGSITPQTLVANADAKEAATFIGISPSLGPDVNTTLPTDAQYVTWPQTAAILKKAPHPEGAKLLHNFLISKEWLFTSPKTTVRTDAPADYPDIFKTPNTNVTAFGPWIADRERVERLRFWFEKKLGTPQGLSPLDDDL</sequence>
<evidence type="ECO:0000256" key="1">
    <source>
        <dbReference type="ARBA" id="ARBA00022729"/>
    </source>
</evidence>
<evidence type="ECO:0000313" key="4">
    <source>
        <dbReference type="Proteomes" id="UP000799778"/>
    </source>
</evidence>
<dbReference type="Pfam" id="PF13343">
    <property type="entry name" value="SBP_bac_6"/>
    <property type="match status" value="1"/>
</dbReference>